<evidence type="ECO:0000259" key="1">
    <source>
        <dbReference type="Pfam" id="PF03372"/>
    </source>
</evidence>
<proteinExistence type="predicted"/>
<keyword evidence="3" id="KW-1185">Reference proteome</keyword>
<gene>
    <name evidence="2" type="ORF">GCM10010531_37210</name>
</gene>
<dbReference type="Proteomes" id="UP001499924">
    <property type="component" value="Unassembled WGS sequence"/>
</dbReference>
<reference evidence="3" key="1">
    <citation type="journal article" date="2019" name="Int. J. Syst. Evol. Microbiol.">
        <title>The Global Catalogue of Microorganisms (GCM) 10K type strain sequencing project: providing services to taxonomists for standard genome sequencing and annotation.</title>
        <authorList>
            <consortium name="The Broad Institute Genomics Platform"/>
            <consortium name="The Broad Institute Genome Sequencing Center for Infectious Disease"/>
            <person name="Wu L."/>
            <person name="Ma J."/>
        </authorList>
    </citation>
    <scope>NUCLEOTIDE SEQUENCE [LARGE SCALE GENOMIC DNA]</scope>
    <source>
        <strain evidence="3">JCM 15614</strain>
    </source>
</reference>
<dbReference type="SUPFAM" id="SSF56219">
    <property type="entry name" value="DNase I-like"/>
    <property type="match status" value="1"/>
</dbReference>
<name>A0ABP6PIJ3_9ACTN</name>
<dbReference type="Gene3D" id="3.60.10.10">
    <property type="entry name" value="Endonuclease/exonuclease/phosphatase"/>
    <property type="match status" value="1"/>
</dbReference>
<dbReference type="EMBL" id="BAAAVV010000011">
    <property type="protein sequence ID" value="GAA3179720.1"/>
    <property type="molecule type" value="Genomic_DNA"/>
</dbReference>
<sequence>MAVVPARARAAAVAPLPWVVLAVLRNAGAERGFPLVPAMSFAPQAAATSAVPLAAALALRSRAGAVLAAAAGVALALPVLTVRRPRPAGDQPLQGERIRIATVSLRLGLVRAEPVLDLVRRHRVDVLSVQELTPAAEKRLVTAGLDELLPHGHVVPARPGSVASASGAVWSRRPVEGRGVVPGSFEQPSVRLTRDGGPHVEIVAVHAMPPAVSPAQVRAWTADLAALPDPDPDVLRVLAGDFNATLDHAALRAVLARGYEDAARAAGRAWAWTWRPLRAPFPRLGLDHVLVDPRIQVAGVQVVPVGGSDHRAVVADLLIPDR</sequence>
<organism evidence="2 3">
    <name type="scientific">Blastococcus jejuensis</name>
    <dbReference type="NCBI Taxonomy" id="351224"/>
    <lineage>
        <taxon>Bacteria</taxon>
        <taxon>Bacillati</taxon>
        <taxon>Actinomycetota</taxon>
        <taxon>Actinomycetes</taxon>
        <taxon>Geodermatophilales</taxon>
        <taxon>Geodermatophilaceae</taxon>
        <taxon>Blastococcus</taxon>
    </lineage>
</organism>
<comment type="caution">
    <text evidence="2">The sequence shown here is derived from an EMBL/GenBank/DDBJ whole genome shotgun (WGS) entry which is preliminary data.</text>
</comment>
<dbReference type="Pfam" id="PF03372">
    <property type="entry name" value="Exo_endo_phos"/>
    <property type="match status" value="1"/>
</dbReference>
<feature type="domain" description="Endonuclease/exonuclease/phosphatase" evidence="1">
    <location>
        <begin position="113"/>
        <end position="310"/>
    </location>
</feature>
<evidence type="ECO:0000313" key="3">
    <source>
        <dbReference type="Proteomes" id="UP001499924"/>
    </source>
</evidence>
<evidence type="ECO:0000313" key="2">
    <source>
        <dbReference type="EMBL" id="GAA3179720.1"/>
    </source>
</evidence>
<protein>
    <recommendedName>
        <fullName evidence="1">Endonuclease/exonuclease/phosphatase domain-containing protein</fullName>
    </recommendedName>
</protein>
<accession>A0ABP6PIJ3</accession>
<dbReference type="InterPro" id="IPR036691">
    <property type="entry name" value="Endo/exonu/phosph_ase_sf"/>
</dbReference>
<dbReference type="RefSeq" id="WP_344690538.1">
    <property type="nucleotide sequence ID" value="NZ_BAAAVV010000011.1"/>
</dbReference>
<dbReference type="InterPro" id="IPR005135">
    <property type="entry name" value="Endo/exonuclease/phosphatase"/>
</dbReference>